<dbReference type="Gene3D" id="1.10.10.10">
    <property type="entry name" value="Winged helix-like DNA-binding domain superfamily/Winged helix DNA-binding domain"/>
    <property type="match status" value="1"/>
</dbReference>
<evidence type="ECO:0000313" key="2">
    <source>
        <dbReference type="EMBL" id="ACB95614.1"/>
    </source>
</evidence>
<keyword evidence="3" id="KW-1185">Reference proteome</keyword>
<dbReference type="EMBL" id="CP001016">
    <property type="protein sequence ID" value="ACB95614.1"/>
    <property type="molecule type" value="Genomic_DNA"/>
</dbReference>
<dbReference type="Proteomes" id="UP000001695">
    <property type="component" value="Chromosome"/>
</dbReference>
<feature type="domain" description="HTH luxR-type" evidence="1">
    <location>
        <begin position="305"/>
        <end position="370"/>
    </location>
</feature>
<dbReference type="InterPro" id="IPR000792">
    <property type="entry name" value="Tscrpt_reg_LuxR_C"/>
</dbReference>
<reference evidence="3" key="1">
    <citation type="submission" date="2008-03" db="EMBL/GenBank/DDBJ databases">
        <title>Complete sequence of chromosome of Beijerinckia indica subsp. indica ATCC 9039.</title>
        <authorList>
            <consortium name="US DOE Joint Genome Institute"/>
            <person name="Copeland A."/>
            <person name="Lucas S."/>
            <person name="Lapidus A."/>
            <person name="Glavina del Rio T."/>
            <person name="Dalin E."/>
            <person name="Tice H."/>
            <person name="Bruce D."/>
            <person name="Goodwin L."/>
            <person name="Pitluck S."/>
            <person name="LaButti K."/>
            <person name="Schmutz J."/>
            <person name="Larimer F."/>
            <person name="Land M."/>
            <person name="Hauser L."/>
            <person name="Kyrpides N."/>
            <person name="Mikhailova N."/>
            <person name="Dunfield P.F."/>
            <person name="Dedysh S.N."/>
            <person name="Liesack W."/>
            <person name="Saw J.H."/>
            <person name="Alam M."/>
            <person name="Chen Y."/>
            <person name="Murrell J.C."/>
            <person name="Richardson P."/>
        </authorList>
    </citation>
    <scope>NUCLEOTIDE SEQUENCE [LARGE SCALE GENOMIC DNA]</scope>
    <source>
        <strain evidence="3">ATCC 9039 / DSM 1715 / NCIMB 8712</strain>
    </source>
</reference>
<dbReference type="KEGG" id="bid:Bind_1991"/>
<accession>B2IF49</accession>
<dbReference type="STRING" id="395963.Bind_1991"/>
<dbReference type="GO" id="GO:0003677">
    <property type="term" value="F:DNA binding"/>
    <property type="evidence" value="ECO:0007669"/>
    <property type="project" value="InterPro"/>
</dbReference>
<evidence type="ECO:0000313" key="3">
    <source>
        <dbReference type="Proteomes" id="UP000001695"/>
    </source>
</evidence>
<proteinExistence type="predicted"/>
<dbReference type="PROSITE" id="PS50043">
    <property type="entry name" value="HTH_LUXR_2"/>
    <property type="match status" value="1"/>
</dbReference>
<dbReference type="eggNOG" id="COG2771">
    <property type="taxonomic scope" value="Bacteria"/>
</dbReference>
<organism evidence="2 3">
    <name type="scientific">Beijerinckia indica subsp. indica (strain ATCC 9039 / DSM 1715 / NCIMB 8712)</name>
    <dbReference type="NCBI Taxonomy" id="395963"/>
    <lineage>
        <taxon>Bacteria</taxon>
        <taxon>Pseudomonadati</taxon>
        <taxon>Pseudomonadota</taxon>
        <taxon>Alphaproteobacteria</taxon>
        <taxon>Hyphomicrobiales</taxon>
        <taxon>Beijerinckiaceae</taxon>
        <taxon>Beijerinckia</taxon>
    </lineage>
</organism>
<dbReference type="OrthoDB" id="5497412at2"/>
<name>B2IF49_BEII9</name>
<dbReference type="HOGENOM" id="CLU_037939_6_0_5"/>
<dbReference type="RefSeq" id="WP_012384970.1">
    <property type="nucleotide sequence ID" value="NC_010581.1"/>
</dbReference>
<gene>
    <name evidence="2" type="ordered locus">Bind_1991</name>
</gene>
<dbReference type="InterPro" id="IPR016032">
    <property type="entry name" value="Sig_transdc_resp-reg_C-effctor"/>
</dbReference>
<dbReference type="GO" id="GO:0006355">
    <property type="term" value="P:regulation of DNA-templated transcription"/>
    <property type="evidence" value="ECO:0007669"/>
    <property type="project" value="InterPro"/>
</dbReference>
<dbReference type="SUPFAM" id="SSF46894">
    <property type="entry name" value="C-terminal effector domain of the bipartite response regulators"/>
    <property type="match status" value="1"/>
</dbReference>
<sequence>MIDPVVENLIRAIYDCVIDPSGWEDVLQRIVTHTHGVAAALEAEMSETKPKKIASYNFDPFYDFAYRSHFHALNPFIPGRLSQMAETVSIGNSITDTAAYRASSFYNEFAKPQGWEAFISVNLNGPGGADVFALMRSQKTDFAQTGIEHFLTLLAPHLRRAYDLSSLLAHSRQTAEFLGRAIATAGFGTILLSEKCRIVYANEVAEELLRQQQGLAFIRGELVAEATTLTSRLAAMVRACVDPRALTDPLTTMLELPRRGSDQPIRVHVLPLQEKTAAMVAHRARPVAALFLVNPQHDLSTRMQSFADAYSLTSIEIAILGELIHSESLTLVAAKLGVSASTLRTHMGRLMAKTGTRNRLELLRSFFEMFCFASR</sequence>
<dbReference type="InterPro" id="IPR036388">
    <property type="entry name" value="WH-like_DNA-bd_sf"/>
</dbReference>
<protein>
    <submittedName>
        <fullName evidence="2">Transcriptional regulator, LuxR family</fullName>
    </submittedName>
</protein>
<dbReference type="AlphaFoldDB" id="B2IF49"/>
<dbReference type="Pfam" id="PF00196">
    <property type="entry name" value="GerE"/>
    <property type="match status" value="1"/>
</dbReference>
<evidence type="ECO:0000259" key="1">
    <source>
        <dbReference type="PROSITE" id="PS50043"/>
    </source>
</evidence>
<dbReference type="SMART" id="SM00421">
    <property type="entry name" value="HTH_LUXR"/>
    <property type="match status" value="1"/>
</dbReference>
<reference evidence="2 3" key="2">
    <citation type="journal article" date="2010" name="J. Bacteriol.">
        <title>Complete genome sequence of Beijerinckia indica subsp. indica.</title>
        <authorList>
            <person name="Tamas I."/>
            <person name="Dedysh S.N."/>
            <person name="Liesack W."/>
            <person name="Stott M.B."/>
            <person name="Alam M."/>
            <person name="Murrell J.C."/>
            <person name="Dunfield P.F."/>
        </authorList>
    </citation>
    <scope>NUCLEOTIDE SEQUENCE [LARGE SCALE GENOMIC DNA]</scope>
    <source>
        <strain evidence="3">ATCC 9039 / DSM 1715 / NCIMB 8712</strain>
    </source>
</reference>